<proteinExistence type="predicted"/>
<keyword evidence="4" id="KW-1185">Reference proteome</keyword>
<feature type="compositionally biased region" description="Basic and acidic residues" evidence="1">
    <location>
        <begin position="73"/>
        <end position="109"/>
    </location>
</feature>
<feature type="region of interest" description="Disordered" evidence="1">
    <location>
        <begin position="63"/>
        <end position="109"/>
    </location>
</feature>
<evidence type="ECO:0000256" key="2">
    <source>
        <dbReference type="SAM" id="SignalP"/>
    </source>
</evidence>
<dbReference type="Proteomes" id="UP000002588">
    <property type="component" value="Chromosome"/>
</dbReference>
<organism evidence="3 4">
    <name type="scientific">Azoarcus sp. (strain BH72)</name>
    <dbReference type="NCBI Taxonomy" id="418699"/>
    <lineage>
        <taxon>Bacteria</taxon>
        <taxon>Pseudomonadati</taxon>
        <taxon>Pseudomonadota</taxon>
        <taxon>Betaproteobacteria</taxon>
        <taxon>Rhodocyclales</taxon>
        <taxon>Zoogloeaceae</taxon>
        <taxon>Azoarcus</taxon>
    </lineage>
</organism>
<dbReference type="STRING" id="62928.azo1710"/>
<dbReference type="KEGG" id="azo:azo1710"/>
<gene>
    <name evidence="3" type="ordered locus">azo1710</name>
</gene>
<dbReference type="AlphaFoldDB" id="A1K672"/>
<evidence type="ECO:0000313" key="4">
    <source>
        <dbReference type="Proteomes" id="UP000002588"/>
    </source>
</evidence>
<evidence type="ECO:0000313" key="3">
    <source>
        <dbReference type="EMBL" id="CAL94327.1"/>
    </source>
</evidence>
<name>A1K672_AZOSB</name>
<dbReference type="HOGENOM" id="CLU_2178410_0_0_4"/>
<feature type="signal peptide" evidence="2">
    <location>
        <begin position="1"/>
        <end position="37"/>
    </location>
</feature>
<feature type="chain" id="PRO_5002636054" evidence="2">
    <location>
        <begin position="38"/>
        <end position="109"/>
    </location>
</feature>
<accession>A1K672</accession>
<reference evidence="3 4" key="1">
    <citation type="journal article" date="2006" name="Nat. Biotechnol.">
        <title>Complete genome of the mutualistic, N2-fixing grass endophyte Azoarcus sp. strain BH72.</title>
        <authorList>
            <person name="Krause A."/>
            <person name="Ramakumar A."/>
            <person name="Bartels D."/>
            <person name="Battistoni F."/>
            <person name="Bekel T."/>
            <person name="Boch J."/>
            <person name="Boehm M."/>
            <person name="Friedrich F."/>
            <person name="Hurek T."/>
            <person name="Krause L."/>
            <person name="Linke B."/>
            <person name="McHardy A.C."/>
            <person name="Sarkar A."/>
            <person name="Schneiker S."/>
            <person name="Syed A.A."/>
            <person name="Thauer R."/>
            <person name="Vorhoelter F.-J."/>
            <person name="Weidner S."/>
            <person name="Puehler A."/>
            <person name="Reinhold-Hurek B."/>
            <person name="Kaiser O."/>
            <person name="Goesmann A."/>
        </authorList>
    </citation>
    <scope>NUCLEOTIDE SEQUENCE [LARGE SCALE GENOMIC DNA]</scope>
    <source>
        <strain evidence="3 4">BH72</strain>
    </source>
</reference>
<evidence type="ECO:0000256" key="1">
    <source>
        <dbReference type="SAM" id="MobiDB-lite"/>
    </source>
</evidence>
<dbReference type="EMBL" id="AM406670">
    <property type="protein sequence ID" value="CAL94327.1"/>
    <property type="molecule type" value="Genomic_DNA"/>
</dbReference>
<protein>
    <submittedName>
        <fullName evidence="3">Hypothetical secreted protein</fullName>
    </submittedName>
</protein>
<sequence>MKPSRAVHSSSCSRKPWRKLAACAAAAGFLAPAVVLAQGPGVIEEGMTHPPELRRAELRRALATGSELPTAASDRRRMTEEERDALHRDLRNAMRGAYRDGEKRQQDTN</sequence>
<dbReference type="RefSeq" id="WP_011765443.1">
    <property type="nucleotide sequence ID" value="NC_008702.1"/>
</dbReference>
<keyword evidence="2" id="KW-0732">Signal</keyword>